<dbReference type="Proteomes" id="UP000603227">
    <property type="component" value="Unassembled WGS sequence"/>
</dbReference>
<evidence type="ECO:0000313" key="3">
    <source>
        <dbReference type="EMBL" id="GHH89092.1"/>
    </source>
</evidence>
<dbReference type="Pfam" id="PF10282">
    <property type="entry name" value="Lactonase"/>
    <property type="match status" value="1"/>
</dbReference>
<dbReference type="PANTHER" id="PTHR30344:SF1">
    <property type="entry name" value="6-PHOSPHOGLUCONOLACTONASE"/>
    <property type="match status" value="1"/>
</dbReference>
<dbReference type="InterPro" id="IPR019405">
    <property type="entry name" value="Lactonase_7-beta_prop"/>
</dbReference>
<dbReference type="InterPro" id="IPR050282">
    <property type="entry name" value="Cycloisomerase_2"/>
</dbReference>
<dbReference type="GO" id="GO:0005829">
    <property type="term" value="C:cytosol"/>
    <property type="evidence" value="ECO:0007669"/>
    <property type="project" value="TreeGrafter"/>
</dbReference>
<dbReference type="SUPFAM" id="SSF51004">
    <property type="entry name" value="C-terminal (heme d1) domain of cytochrome cd1-nitrite reductase"/>
    <property type="match status" value="1"/>
</dbReference>
<protein>
    <submittedName>
        <fullName evidence="3">Uncharacterized protein</fullName>
    </submittedName>
</protein>
<reference evidence="3" key="1">
    <citation type="journal article" date="2014" name="Int. J. Syst. Evol. Microbiol.">
        <title>Complete genome sequence of Corynebacterium casei LMG S-19264T (=DSM 44701T), isolated from a smear-ripened cheese.</title>
        <authorList>
            <consortium name="US DOE Joint Genome Institute (JGI-PGF)"/>
            <person name="Walter F."/>
            <person name="Albersmeier A."/>
            <person name="Kalinowski J."/>
            <person name="Ruckert C."/>
        </authorList>
    </citation>
    <scope>NUCLEOTIDE SEQUENCE</scope>
    <source>
        <strain evidence="3">CGMCC 4.7403</strain>
    </source>
</reference>
<dbReference type="EMBL" id="BNAT01000011">
    <property type="protein sequence ID" value="GHH89092.1"/>
    <property type="molecule type" value="Genomic_DNA"/>
</dbReference>
<dbReference type="PANTHER" id="PTHR30344">
    <property type="entry name" value="6-PHOSPHOGLUCONOLACTONASE-RELATED"/>
    <property type="match status" value="1"/>
</dbReference>
<comment type="caution">
    <text evidence="3">The sequence shown here is derived from an EMBL/GenBank/DDBJ whole genome shotgun (WGS) entry which is preliminary data.</text>
</comment>
<dbReference type="Gene3D" id="2.130.10.10">
    <property type="entry name" value="YVTN repeat-like/Quinoprotein amine dehydrogenase"/>
    <property type="match status" value="1"/>
</dbReference>
<evidence type="ECO:0000256" key="2">
    <source>
        <dbReference type="SAM" id="MobiDB-lite"/>
    </source>
</evidence>
<accession>A0A919GQV2</accession>
<dbReference type="InterPro" id="IPR011048">
    <property type="entry name" value="Haem_d1_sf"/>
</dbReference>
<sequence length="314" mass="32697">MDEETGALTPLGTTNDLPDPSCLTLSPDGHTLYAVSETPKGTVAAYRVTDDKPELAHAPVPVGSAPTHLCLFADHILTADHGSGSITAVPLLPDGTGTLADTASGTLCHPRQRQPHAHQVQPDPTGRWVLGVDLGTDSVRVCTVEGGIPVVHSETALRPGSGPRHLAFNPNGADGSYVHVLNELAPTVTTCRWNAAEGQLEPVTETPVLPTTPDGDAYPSGIAVSPDGRFVWTATRGVDVLSVLAVEGADLRLVTTVPCGGRWPRAITYAAGTLYVANQHSGDVTWFTPDQDTGVPVRGGSIEAPAASWVVLDV</sequence>
<dbReference type="AlphaFoldDB" id="A0A919GQV2"/>
<proteinExistence type="inferred from homology"/>
<name>A0A919GQV2_9ACTN</name>
<evidence type="ECO:0000313" key="4">
    <source>
        <dbReference type="Proteomes" id="UP000603227"/>
    </source>
</evidence>
<organism evidence="3 4">
    <name type="scientific">Streptomyces capitiformicae</name>
    <dbReference type="NCBI Taxonomy" id="2014920"/>
    <lineage>
        <taxon>Bacteria</taxon>
        <taxon>Bacillati</taxon>
        <taxon>Actinomycetota</taxon>
        <taxon>Actinomycetes</taxon>
        <taxon>Kitasatosporales</taxon>
        <taxon>Streptomycetaceae</taxon>
        <taxon>Streptomyces</taxon>
    </lineage>
</organism>
<dbReference type="GO" id="GO:0017057">
    <property type="term" value="F:6-phosphogluconolactonase activity"/>
    <property type="evidence" value="ECO:0007669"/>
    <property type="project" value="TreeGrafter"/>
</dbReference>
<feature type="region of interest" description="Disordered" evidence="2">
    <location>
        <begin position="1"/>
        <end position="21"/>
    </location>
</feature>
<keyword evidence="4" id="KW-1185">Reference proteome</keyword>
<dbReference type="InterPro" id="IPR015943">
    <property type="entry name" value="WD40/YVTN_repeat-like_dom_sf"/>
</dbReference>
<comment type="similarity">
    <text evidence="1">Belongs to the cycloisomerase 2 family.</text>
</comment>
<evidence type="ECO:0000256" key="1">
    <source>
        <dbReference type="ARBA" id="ARBA00005564"/>
    </source>
</evidence>
<reference evidence="3" key="2">
    <citation type="submission" date="2020-09" db="EMBL/GenBank/DDBJ databases">
        <authorList>
            <person name="Sun Q."/>
            <person name="Zhou Y."/>
        </authorList>
    </citation>
    <scope>NUCLEOTIDE SEQUENCE</scope>
    <source>
        <strain evidence="3">CGMCC 4.7403</strain>
    </source>
</reference>
<gene>
    <name evidence="3" type="ORF">GCM10017771_37440</name>
</gene>